<dbReference type="InterPro" id="IPR051852">
    <property type="entry name" value="Alpha-type_PK"/>
</dbReference>
<dbReference type="PROSITE" id="PS51158">
    <property type="entry name" value="ALPHA_KINASE"/>
    <property type="match status" value="1"/>
</dbReference>
<keyword evidence="3" id="KW-0547">Nucleotide-binding</keyword>
<dbReference type="PANTHER" id="PTHR45992:SF2">
    <property type="entry name" value="EUKARYOTIC ELONGATION FACTOR 2 KINASE"/>
    <property type="match status" value="1"/>
</dbReference>
<gene>
    <name evidence="8" type="ORF">PBIL07802_LOCUS22400</name>
    <name evidence="9" type="ORF">PBIL07802_LOCUS22401</name>
</gene>
<dbReference type="InterPro" id="IPR004166">
    <property type="entry name" value="a-kinase_dom"/>
</dbReference>
<dbReference type="AlphaFoldDB" id="A0A7S3GC78"/>
<evidence type="ECO:0000313" key="9">
    <source>
        <dbReference type="EMBL" id="CAE0260122.1"/>
    </source>
</evidence>
<dbReference type="EMBL" id="HBIB01034592">
    <property type="protein sequence ID" value="CAE0260122.1"/>
    <property type="molecule type" value="Transcribed_RNA"/>
</dbReference>
<evidence type="ECO:0000256" key="3">
    <source>
        <dbReference type="ARBA" id="ARBA00022741"/>
    </source>
</evidence>
<reference evidence="9" key="1">
    <citation type="submission" date="2021-01" db="EMBL/GenBank/DDBJ databases">
        <authorList>
            <person name="Corre E."/>
            <person name="Pelletier E."/>
            <person name="Niang G."/>
            <person name="Scheremetjew M."/>
            <person name="Finn R."/>
            <person name="Kale V."/>
            <person name="Holt S."/>
            <person name="Cochrane G."/>
            <person name="Meng A."/>
            <person name="Brown T."/>
            <person name="Cohen L."/>
        </authorList>
    </citation>
    <scope>NUCLEOTIDE SEQUENCE</scope>
    <source>
        <strain evidence="9">NIES-2562</strain>
    </source>
</reference>
<proteinExistence type="predicted"/>
<evidence type="ECO:0000259" key="7">
    <source>
        <dbReference type="PROSITE" id="PS51158"/>
    </source>
</evidence>
<keyword evidence="2" id="KW-0808">Transferase</keyword>
<organism evidence="9">
    <name type="scientific">Palpitomonas bilix</name>
    <dbReference type="NCBI Taxonomy" id="652834"/>
    <lineage>
        <taxon>Eukaryota</taxon>
        <taxon>Eukaryota incertae sedis</taxon>
    </lineage>
</organism>
<dbReference type="GO" id="GO:0005524">
    <property type="term" value="F:ATP binding"/>
    <property type="evidence" value="ECO:0007669"/>
    <property type="project" value="UniProtKB-KW"/>
</dbReference>
<keyword evidence="1" id="KW-0723">Serine/threonine-protein kinase</keyword>
<dbReference type="GO" id="GO:0004674">
    <property type="term" value="F:protein serine/threonine kinase activity"/>
    <property type="evidence" value="ECO:0007669"/>
    <property type="project" value="UniProtKB-KW"/>
</dbReference>
<evidence type="ECO:0000256" key="6">
    <source>
        <dbReference type="SAM" id="MobiDB-lite"/>
    </source>
</evidence>
<evidence type="ECO:0000313" key="8">
    <source>
        <dbReference type="EMBL" id="CAE0260121.1"/>
    </source>
</evidence>
<evidence type="ECO:0000256" key="1">
    <source>
        <dbReference type="ARBA" id="ARBA00022527"/>
    </source>
</evidence>
<evidence type="ECO:0000256" key="2">
    <source>
        <dbReference type="ARBA" id="ARBA00022679"/>
    </source>
</evidence>
<dbReference type="SMART" id="SM00811">
    <property type="entry name" value="Alpha_kinase"/>
    <property type="match status" value="1"/>
</dbReference>
<dbReference type="PANTHER" id="PTHR45992">
    <property type="entry name" value="EUKARYOTIC ELONGATION FACTOR 2 KINASE-RELATED"/>
    <property type="match status" value="1"/>
</dbReference>
<feature type="domain" description="Alpha-type protein kinase" evidence="7">
    <location>
        <begin position="27"/>
        <end position="244"/>
    </location>
</feature>
<accession>A0A7S3GC78</accession>
<sequence>MRIEAPPFTKEASKPYMQPRERVLIHIFDAQSKTWSRFSSEVAMDQHPFSEGALRKAFHIHLWWPGKKVPLEMVGKVSKDPSEPRETYFKDVQAQAIAKKLADDFNACKPPQKIDFIPAYVLELVDQRGRPLMGAEPRLSGDFIKASNNLGGVMGEDPRAANRKDAQELVDLAQCYSHFSYEVSSRNVLVCDIQGVGGLWTDPQIHSSNPKHFGKGNLGETGIRAFLMRHRCSEMCERVGLPKCTSSNVQAMLGPQREVFIPRMLSDDVADVKEESFADMLKSSLEEFASPRREEDEREVVPSPLPTRLSGSSGDGGGERERENSRGGMAYSTSGGYLSATNAMEVEAESDGRGGEEEERLKLDADDDELMESIIAGV</sequence>
<feature type="region of interest" description="Disordered" evidence="6">
    <location>
        <begin position="288"/>
        <end position="368"/>
    </location>
</feature>
<evidence type="ECO:0000256" key="4">
    <source>
        <dbReference type="ARBA" id="ARBA00022777"/>
    </source>
</evidence>
<dbReference type="GO" id="GO:1903013">
    <property type="term" value="P:response to differentiation-inducing factor 1"/>
    <property type="evidence" value="ECO:0007669"/>
    <property type="project" value="TreeGrafter"/>
</dbReference>
<keyword evidence="5" id="KW-0067">ATP-binding</keyword>
<evidence type="ECO:0000256" key="5">
    <source>
        <dbReference type="ARBA" id="ARBA00022840"/>
    </source>
</evidence>
<dbReference type="Gene3D" id="3.20.200.10">
    <property type="entry name" value="MHCK/EF2 kinase"/>
    <property type="match status" value="1"/>
</dbReference>
<dbReference type="InterPro" id="IPR011009">
    <property type="entry name" value="Kinase-like_dom_sf"/>
</dbReference>
<dbReference type="Pfam" id="PF02816">
    <property type="entry name" value="Alpha_kinase"/>
    <property type="match status" value="1"/>
</dbReference>
<keyword evidence="4" id="KW-0418">Kinase</keyword>
<feature type="compositionally biased region" description="Polar residues" evidence="6">
    <location>
        <begin position="331"/>
        <end position="342"/>
    </location>
</feature>
<dbReference type="SUPFAM" id="SSF56112">
    <property type="entry name" value="Protein kinase-like (PK-like)"/>
    <property type="match status" value="1"/>
</dbReference>
<dbReference type="EMBL" id="HBIB01034591">
    <property type="protein sequence ID" value="CAE0260121.1"/>
    <property type="molecule type" value="Transcribed_RNA"/>
</dbReference>
<dbReference type="GO" id="GO:0031037">
    <property type="term" value="P:myosin II filament disassembly"/>
    <property type="evidence" value="ECO:0007669"/>
    <property type="project" value="TreeGrafter"/>
</dbReference>
<feature type="compositionally biased region" description="Basic and acidic residues" evidence="6">
    <location>
        <begin position="350"/>
        <end position="364"/>
    </location>
</feature>
<name>A0A7S3GC78_9EUKA</name>
<protein>
    <recommendedName>
        <fullName evidence="7">Alpha-type protein kinase domain-containing protein</fullName>
    </recommendedName>
</protein>
<dbReference type="Gene3D" id="3.30.200.20">
    <property type="entry name" value="Phosphorylase Kinase, domain 1"/>
    <property type="match status" value="2"/>
</dbReference>